<feature type="coiled-coil region" evidence="1">
    <location>
        <begin position="11"/>
        <end position="45"/>
    </location>
</feature>
<dbReference type="EMBL" id="JBHRZV010000029">
    <property type="protein sequence ID" value="MFC3927870.1"/>
    <property type="molecule type" value="Genomic_DNA"/>
</dbReference>
<accession>A0ABV8CV48</accession>
<comment type="caution">
    <text evidence="2">The sequence shown here is derived from an EMBL/GenBank/DDBJ whole genome shotgun (WGS) entry which is preliminary data.</text>
</comment>
<evidence type="ECO:0000313" key="3">
    <source>
        <dbReference type="Proteomes" id="UP001595807"/>
    </source>
</evidence>
<gene>
    <name evidence="2" type="ORF">ACFORF_04490</name>
</gene>
<protein>
    <submittedName>
        <fullName evidence="2">DNA repair protein</fullName>
    </submittedName>
</protein>
<sequence>MEQVNLRKLKREQLLELMLQQQETIEMQEQKIRTLEANLNQREIKIEEAGSIAQAALALNGVFEAAQQAADQYLLSVKAIAEDKS</sequence>
<organism evidence="2 3">
    <name type="scientific">Streptococcus caprae</name>
    <dbReference type="NCBI Taxonomy" id="1640501"/>
    <lineage>
        <taxon>Bacteria</taxon>
        <taxon>Bacillati</taxon>
        <taxon>Bacillota</taxon>
        <taxon>Bacilli</taxon>
        <taxon>Lactobacillales</taxon>
        <taxon>Streptococcaceae</taxon>
        <taxon>Streptococcus</taxon>
    </lineage>
</organism>
<reference evidence="3" key="1">
    <citation type="journal article" date="2019" name="Int. J. Syst. Evol. Microbiol.">
        <title>The Global Catalogue of Microorganisms (GCM) 10K type strain sequencing project: providing services to taxonomists for standard genome sequencing and annotation.</title>
        <authorList>
            <consortium name="The Broad Institute Genomics Platform"/>
            <consortium name="The Broad Institute Genome Sequencing Center for Infectious Disease"/>
            <person name="Wu L."/>
            <person name="Ma J."/>
        </authorList>
    </citation>
    <scope>NUCLEOTIDE SEQUENCE [LARGE SCALE GENOMIC DNA]</scope>
    <source>
        <strain evidence="3">CCUG 67170</strain>
    </source>
</reference>
<name>A0ABV8CV48_9STRE</name>
<evidence type="ECO:0000256" key="1">
    <source>
        <dbReference type="SAM" id="Coils"/>
    </source>
</evidence>
<keyword evidence="1" id="KW-0175">Coiled coil</keyword>
<dbReference type="RefSeq" id="WP_380425897.1">
    <property type="nucleotide sequence ID" value="NZ_JBHRZV010000029.1"/>
</dbReference>
<keyword evidence="3" id="KW-1185">Reference proteome</keyword>
<proteinExistence type="predicted"/>
<dbReference type="Proteomes" id="UP001595807">
    <property type="component" value="Unassembled WGS sequence"/>
</dbReference>
<evidence type="ECO:0000313" key="2">
    <source>
        <dbReference type="EMBL" id="MFC3927870.1"/>
    </source>
</evidence>